<accession>A0A9Q3BGF2</accession>
<sequence>MASSGHVHPSQIYDGYKVVQVLDSACTECLKKGRKFFQHYYPYFSKFHHCFSGKKTCHHPGDPLSNVRQYLESKKDGPFGKEFPVSEAPTHDCTSGYSNCKQRDVDRWTNVKGPIPVCGRPIYSSSEVPLSRIKNEGVHAAKRFQIQVIPSTPRNLQLVLCTISSSIPPPSPNASTSRPAMVLPLRPSPIPQPRNSLIVTSQKLQMVASRSRRREEL</sequence>
<dbReference type="EMBL" id="AVOT02000872">
    <property type="protein sequence ID" value="MBW0464763.1"/>
    <property type="molecule type" value="Genomic_DNA"/>
</dbReference>
<reference evidence="1" key="1">
    <citation type="submission" date="2021-03" db="EMBL/GenBank/DDBJ databases">
        <title>Draft genome sequence of rust myrtle Austropuccinia psidii MF-1, a brazilian biotype.</title>
        <authorList>
            <person name="Quecine M.C."/>
            <person name="Pachon D.M.R."/>
            <person name="Bonatelli M.L."/>
            <person name="Correr F.H."/>
            <person name="Franceschini L.M."/>
            <person name="Leite T.F."/>
            <person name="Margarido G.R.A."/>
            <person name="Almeida C.A."/>
            <person name="Ferrarezi J.A."/>
            <person name="Labate C.A."/>
        </authorList>
    </citation>
    <scope>NUCLEOTIDE SEQUENCE</scope>
    <source>
        <strain evidence="1">MF-1</strain>
    </source>
</reference>
<dbReference type="Proteomes" id="UP000765509">
    <property type="component" value="Unassembled WGS sequence"/>
</dbReference>
<name>A0A9Q3BGF2_9BASI</name>
<keyword evidence="2" id="KW-1185">Reference proteome</keyword>
<organism evidence="1 2">
    <name type="scientific">Austropuccinia psidii MF-1</name>
    <dbReference type="NCBI Taxonomy" id="1389203"/>
    <lineage>
        <taxon>Eukaryota</taxon>
        <taxon>Fungi</taxon>
        <taxon>Dikarya</taxon>
        <taxon>Basidiomycota</taxon>
        <taxon>Pucciniomycotina</taxon>
        <taxon>Pucciniomycetes</taxon>
        <taxon>Pucciniales</taxon>
        <taxon>Sphaerophragmiaceae</taxon>
        <taxon>Austropuccinia</taxon>
    </lineage>
</organism>
<protein>
    <submittedName>
        <fullName evidence="1">Uncharacterized protein</fullName>
    </submittedName>
</protein>
<evidence type="ECO:0000313" key="2">
    <source>
        <dbReference type="Proteomes" id="UP000765509"/>
    </source>
</evidence>
<evidence type="ECO:0000313" key="1">
    <source>
        <dbReference type="EMBL" id="MBW0464763.1"/>
    </source>
</evidence>
<dbReference type="AlphaFoldDB" id="A0A9Q3BGF2"/>
<proteinExistence type="predicted"/>
<gene>
    <name evidence="1" type="ORF">O181_004478</name>
</gene>
<comment type="caution">
    <text evidence="1">The sequence shown here is derived from an EMBL/GenBank/DDBJ whole genome shotgun (WGS) entry which is preliminary data.</text>
</comment>